<dbReference type="EMBL" id="JAKGBZ010000001">
    <property type="protein sequence ID" value="MCF3945089.1"/>
    <property type="molecule type" value="Genomic_DNA"/>
</dbReference>
<keyword evidence="4" id="KW-1185">Reference proteome</keyword>
<feature type="domain" description="Mannosylglycerate hydrolase MGH1-like glycoside hydrolase" evidence="2">
    <location>
        <begin position="301"/>
        <end position="608"/>
    </location>
</feature>
<proteinExistence type="predicted"/>
<dbReference type="Proteomes" id="UP001521209">
    <property type="component" value="Unassembled WGS sequence"/>
</dbReference>
<dbReference type="SUPFAM" id="SSF48208">
    <property type="entry name" value="Six-hairpin glycosidases"/>
    <property type="match status" value="1"/>
</dbReference>
<dbReference type="Pfam" id="PF14742">
    <property type="entry name" value="GDE_N_bis"/>
    <property type="match status" value="1"/>
</dbReference>
<dbReference type="Gene3D" id="1.50.10.10">
    <property type="match status" value="1"/>
</dbReference>
<evidence type="ECO:0000313" key="3">
    <source>
        <dbReference type="EMBL" id="MCF3945089.1"/>
    </source>
</evidence>
<protein>
    <submittedName>
        <fullName evidence="3">Amylo-alpha-1,6-glucosidase</fullName>
    </submittedName>
</protein>
<organism evidence="3 4">
    <name type="scientific">Acidiphilium iwatense</name>
    <dbReference type="NCBI Taxonomy" id="768198"/>
    <lineage>
        <taxon>Bacteria</taxon>
        <taxon>Pseudomonadati</taxon>
        <taxon>Pseudomonadota</taxon>
        <taxon>Alphaproteobacteria</taxon>
        <taxon>Acetobacterales</taxon>
        <taxon>Acidocellaceae</taxon>
        <taxon>Acidiphilium</taxon>
    </lineage>
</organism>
<sequence>MAQPIPEKKPRHFPVAADATRAEHRPHTLKSDDSFAIFGPNGDMEAGAEGLYHRDTRHLSRLAVALSGARPRLLSAAISADNAALVCDLACPAPKPNTDMGDDTNEIALRWESFLWRAARHDTLTVTNWSQLAQHVPVSIGFGSDFADLFEIRGTRRARHGTIQPPSCTGHGATLACLGLDGVRRWTRLHFDPKPDRLDGERAEFVLDLAPGETQRITLAIQAGIDEDTPTIEGFAPAREAARTQRQRLRDDAATLATGNPLADAILRRARDDLLMLTTETEYGPFPYAGVPWFSTAFGRDAIITAMEVLWLAPALARGVLAYLAANQATETDPAADAEPGKILHEARDGEMARLGEVPFRRYYGSVDATPLFVMLAGAYADRTGDIAFIRMLWPHIEAALNWIDRYGDADGDGFVEYGRKSAHGLANQGWKDSRDSIFHADGALARGPIALCEVQAYVFAAKSAASRIAASLGMKDRAASLAGEAASLRAAFDSAFWDEEFGFYVLALDGEKRPCRVLASNAGHALFAGIALPERAASVADRLMGEDFFSGWGIRTLARGQARFNPMSYHNGSVWPHDNALIGLGLARYGRRDAAARLFDSLFATASWAERYRLPELFCGFPRARDRAPTAYPVACAPQAWAAGALFALLDACTGISVDPAADTGSAILPALPASIPHLRIEGLTIGNAARGFAFQRNTDGQVVVDS</sequence>
<dbReference type="RefSeq" id="WP_235702331.1">
    <property type="nucleotide sequence ID" value="NZ_JAKGBZ010000001.1"/>
</dbReference>
<dbReference type="InterPro" id="IPR054491">
    <property type="entry name" value="MGH1-like_GH"/>
</dbReference>
<evidence type="ECO:0000259" key="2">
    <source>
        <dbReference type="Pfam" id="PF22422"/>
    </source>
</evidence>
<name>A0ABS9DUQ6_9PROT</name>
<dbReference type="InterPro" id="IPR008928">
    <property type="entry name" value="6-hairpin_glycosidase_sf"/>
</dbReference>
<accession>A0ABS9DUQ6</accession>
<comment type="caution">
    <text evidence="3">The sequence shown here is derived from an EMBL/GenBank/DDBJ whole genome shotgun (WGS) entry which is preliminary data.</text>
</comment>
<gene>
    <name evidence="3" type="ORF">L2A60_00105</name>
</gene>
<evidence type="ECO:0000313" key="4">
    <source>
        <dbReference type="Proteomes" id="UP001521209"/>
    </source>
</evidence>
<evidence type="ECO:0000259" key="1">
    <source>
        <dbReference type="Pfam" id="PF14742"/>
    </source>
</evidence>
<dbReference type="InterPro" id="IPR032856">
    <property type="entry name" value="GDE_N_bis"/>
</dbReference>
<feature type="domain" description="Putative glycogen debranching enzyme N-terminal" evidence="1">
    <location>
        <begin position="29"/>
        <end position="219"/>
    </location>
</feature>
<dbReference type="Pfam" id="PF22422">
    <property type="entry name" value="MGH1-like_GH"/>
    <property type="match status" value="1"/>
</dbReference>
<dbReference type="InterPro" id="IPR012341">
    <property type="entry name" value="6hp_glycosidase-like_sf"/>
</dbReference>
<reference evidence="3 4" key="1">
    <citation type="submission" date="2022-01" db="EMBL/GenBank/DDBJ databases">
        <authorList>
            <person name="Won M."/>
            <person name="Kim S.-J."/>
            <person name="Kwon S.-W."/>
        </authorList>
    </citation>
    <scope>NUCLEOTIDE SEQUENCE [LARGE SCALE GENOMIC DNA]</scope>
    <source>
        <strain evidence="3 4">KCTC 23505</strain>
    </source>
</reference>